<evidence type="ECO:0000313" key="1">
    <source>
        <dbReference type="EMBL" id="AJK46202.1"/>
    </source>
</evidence>
<protein>
    <recommendedName>
        <fullName evidence="3">HTH marR-type domain-containing protein</fullName>
    </recommendedName>
</protein>
<evidence type="ECO:0008006" key="3">
    <source>
        <dbReference type="Google" id="ProtNLM"/>
    </source>
</evidence>
<dbReference type="AlphaFoldDB" id="A0A0B6RLJ3"/>
<dbReference type="Proteomes" id="UP000031838">
    <property type="component" value="Chromosome 1"/>
</dbReference>
<reference evidence="2" key="1">
    <citation type="submission" date="2011-03" db="EMBL/GenBank/DDBJ databases">
        <authorList>
            <person name="Voget S."/>
            <person name="Streit W.R."/>
            <person name="Jaeger K.E."/>
            <person name="Daniel R."/>
        </authorList>
    </citation>
    <scope>NUCLEOTIDE SEQUENCE [LARGE SCALE GENOMIC DNA]</scope>
    <source>
        <strain evidence="2">PG1</strain>
    </source>
</reference>
<dbReference type="SUPFAM" id="SSF46785">
    <property type="entry name" value="Winged helix' DNA-binding domain"/>
    <property type="match status" value="1"/>
</dbReference>
<dbReference type="RefSeq" id="WP_123863471.1">
    <property type="nucleotide sequence ID" value="NZ_CP002580.1"/>
</dbReference>
<keyword evidence="2" id="KW-1185">Reference proteome</keyword>
<dbReference type="EMBL" id="CP002580">
    <property type="protein sequence ID" value="AJK46202.1"/>
    <property type="molecule type" value="Genomic_DNA"/>
</dbReference>
<reference evidence="1 2" key="2">
    <citation type="journal article" date="2016" name="Appl. Microbiol. Biotechnol.">
        <title>Mutations improving production and secretion of extracellular lipase by Burkholderia glumae PG1.</title>
        <authorList>
            <person name="Knapp A."/>
            <person name="Voget S."/>
            <person name="Gao R."/>
            <person name="Zaburannyi N."/>
            <person name="Krysciak D."/>
            <person name="Breuer M."/>
            <person name="Hauer B."/>
            <person name="Streit W.R."/>
            <person name="Muller R."/>
            <person name="Daniel R."/>
            <person name="Jaeger K.E."/>
        </authorList>
    </citation>
    <scope>NUCLEOTIDE SEQUENCE [LARGE SCALE GENOMIC DNA]</scope>
    <source>
        <strain evidence="1 2">PG1</strain>
    </source>
</reference>
<name>A0A0B6RLJ3_BURPL</name>
<dbReference type="HOGENOM" id="CLU_2192044_0_0_4"/>
<proteinExistence type="predicted"/>
<organism evidence="1 2">
    <name type="scientific">Burkholderia plantarii</name>
    <dbReference type="NCBI Taxonomy" id="41899"/>
    <lineage>
        <taxon>Bacteria</taxon>
        <taxon>Pseudomonadati</taxon>
        <taxon>Pseudomonadota</taxon>
        <taxon>Betaproteobacteria</taxon>
        <taxon>Burkholderiales</taxon>
        <taxon>Burkholderiaceae</taxon>
        <taxon>Burkholderia</taxon>
    </lineage>
</organism>
<evidence type="ECO:0000313" key="2">
    <source>
        <dbReference type="Proteomes" id="UP000031838"/>
    </source>
</evidence>
<gene>
    <name evidence="1" type="ORF">BGL_1c16930</name>
</gene>
<dbReference type="Gene3D" id="1.10.10.10">
    <property type="entry name" value="Winged helix-like DNA-binding domain superfamily/Winged helix DNA-binding domain"/>
    <property type="match status" value="1"/>
</dbReference>
<accession>A0A0B6RLJ3</accession>
<dbReference type="KEGG" id="bgp:BGL_1c16930"/>
<sequence length="108" mass="12236">MTSRLICECVSDHPDLTANEVAREIDANTETVKKLVCTLVERGYLKRGRRTAVGYRIKLGAKPFPSSESYKQRPDWLREVQAERDRKRVVNVVVPAMYAMVLAGREAA</sequence>
<dbReference type="InterPro" id="IPR036390">
    <property type="entry name" value="WH_DNA-bd_sf"/>
</dbReference>
<dbReference type="InterPro" id="IPR036388">
    <property type="entry name" value="WH-like_DNA-bd_sf"/>
</dbReference>